<proteinExistence type="predicted"/>
<accession>A0A0G1BAV9</accession>
<evidence type="ECO:0000313" key="2">
    <source>
        <dbReference type="Proteomes" id="UP000033854"/>
    </source>
</evidence>
<organism evidence="1 2">
    <name type="scientific">Candidatus Collierbacteria bacterium GW2011_GWA2_42_17</name>
    <dbReference type="NCBI Taxonomy" id="1618378"/>
    <lineage>
        <taxon>Bacteria</taxon>
        <taxon>Candidatus Collieribacteriota</taxon>
    </lineage>
</organism>
<evidence type="ECO:0000313" key="1">
    <source>
        <dbReference type="EMBL" id="KKS43491.1"/>
    </source>
</evidence>
<dbReference type="Proteomes" id="UP000033854">
    <property type="component" value="Unassembled WGS sequence"/>
</dbReference>
<dbReference type="AlphaFoldDB" id="A0A0G1BAV9"/>
<name>A0A0G1BAV9_9BACT</name>
<sequence length="117" mass="13428">MRELRRLLGLNAGRPLEFCVGENKFLISHSVMGENGEEAILVENLETREVLVSDKWSEIAYFVANNNDLFYRLVLTMVAMSFLKQKVPNEAARDDLYSALHRLAEEEPLLKKLMNLS</sequence>
<comment type="caution">
    <text evidence="1">The sequence shown here is derived from an EMBL/GenBank/DDBJ whole genome shotgun (WGS) entry which is preliminary data.</text>
</comment>
<gene>
    <name evidence="1" type="ORF">UV06_C0001G0225</name>
</gene>
<dbReference type="EMBL" id="LCDA01000001">
    <property type="protein sequence ID" value="KKS43491.1"/>
    <property type="molecule type" value="Genomic_DNA"/>
</dbReference>
<protein>
    <submittedName>
        <fullName evidence="1">Uncharacterized protein</fullName>
    </submittedName>
</protein>
<reference evidence="1 2" key="1">
    <citation type="journal article" date="2015" name="Nature">
        <title>rRNA introns, odd ribosomes, and small enigmatic genomes across a large radiation of phyla.</title>
        <authorList>
            <person name="Brown C.T."/>
            <person name="Hug L.A."/>
            <person name="Thomas B.C."/>
            <person name="Sharon I."/>
            <person name="Castelle C.J."/>
            <person name="Singh A."/>
            <person name="Wilkins M.J."/>
            <person name="Williams K.H."/>
            <person name="Banfield J.F."/>
        </authorList>
    </citation>
    <scope>NUCLEOTIDE SEQUENCE [LARGE SCALE GENOMIC DNA]</scope>
</reference>